<sequence length="109" mass="11827">MSAKHTPGPWVADGEYVHAVEFIRLCCGRGYSSCCGDPEISESRFQIAQCAPENAPLIAAAPDLLEALKDALAGWRYIREHHGDLYGVGWDRVEEAARAAIARATGERG</sequence>
<keyword evidence="2" id="KW-1185">Reference proteome</keyword>
<comment type="caution">
    <text evidence="1">The sequence shown here is derived from an EMBL/GenBank/DDBJ whole genome shotgun (WGS) entry which is preliminary data.</text>
</comment>
<name>A0A328BN05_9CAUL</name>
<dbReference type="Proteomes" id="UP000249524">
    <property type="component" value="Unassembled WGS sequence"/>
</dbReference>
<accession>A0A328BN05</accession>
<evidence type="ECO:0000313" key="1">
    <source>
        <dbReference type="EMBL" id="RAK68772.1"/>
    </source>
</evidence>
<gene>
    <name evidence="1" type="ORF">DJ019_01815</name>
</gene>
<organism evidence="1 2">
    <name type="scientific">Phenylobacterium kunshanense</name>
    <dbReference type="NCBI Taxonomy" id="1445034"/>
    <lineage>
        <taxon>Bacteria</taxon>
        <taxon>Pseudomonadati</taxon>
        <taxon>Pseudomonadota</taxon>
        <taxon>Alphaproteobacteria</taxon>
        <taxon>Caulobacterales</taxon>
        <taxon>Caulobacteraceae</taxon>
        <taxon>Phenylobacterium</taxon>
    </lineage>
</organism>
<proteinExistence type="predicted"/>
<dbReference type="AlphaFoldDB" id="A0A328BN05"/>
<protein>
    <submittedName>
        <fullName evidence="1">Uncharacterized protein</fullName>
    </submittedName>
</protein>
<dbReference type="RefSeq" id="WP_111274264.1">
    <property type="nucleotide sequence ID" value="NZ_QFYS01000001.1"/>
</dbReference>
<dbReference type="OrthoDB" id="8482255at2"/>
<evidence type="ECO:0000313" key="2">
    <source>
        <dbReference type="Proteomes" id="UP000249524"/>
    </source>
</evidence>
<dbReference type="EMBL" id="QFYS01000001">
    <property type="protein sequence ID" value="RAK68772.1"/>
    <property type="molecule type" value="Genomic_DNA"/>
</dbReference>
<reference evidence="1 2" key="1">
    <citation type="submission" date="2018-05" db="EMBL/GenBank/DDBJ databases">
        <authorList>
            <person name="Lanie J.A."/>
            <person name="Ng W.-L."/>
            <person name="Kazmierczak K.M."/>
            <person name="Andrzejewski T.M."/>
            <person name="Davidsen T.M."/>
            <person name="Wayne K.J."/>
            <person name="Tettelin H."/>
            <person name="Glass J.I."/>
            <person name="Rusch D."/>
            <person name="Podicherti R."/>
            <person name="Tsui H.-C.T."/>
            <person name="Winkler M.E."/>
        </authorList>
    </citation>
    <scope>NUCLEOTIDE SEQUENCE [LARGE SCALE GENOMIC DNA]</scope>
    <source>
        <strain evidence="1 2">BUT-10</strain>
    </source>
</reference>